<keyword evidence="12" id="KW-1185">Reference proteome</keyword>
<feature type="transmembrane region" description="Helical" evidence="9">
    <location>
        <begin position="402"/>
        <end position="425"/>
    </location>
</feature>
<feature type="transmembrane region" description="Helical" evidence="9">
    <location>
        <begin position="317"/>
        <end position="335"/>
    </location>
</feature>
<evidence type="ECO:0000256" key="4">
    <source>
        <dbReference type="ARBA" id="ARBA00022475"/>
    </source>
</evidence>
<dbReference type="InterPro" id="IPR006153">
    <property type="entry name" value="Cation/H_exchanger_TM"/>
</dbReference>
<dbReference type="InterPro" id="IPR038770">
    <property type="entry name" value="Na+/solute_symporter_sf"/>
</dbReference>
<evidence type="ECO:0000256" key="9">
    <source>
        <dbReference type="SAM" id="Phobius"/>
    </source>
</evidence>
<evidence type="ECO:0000256" key="3">
    <source>
        <dbReference type="ARBA" id="ARBA00022449"/>
    </source>
</evidence>
<dbReference type="Gene3D" id="1.20.1530.20">
    <property type="match status" value="1"/>
</dbReference>
<feature type="transmembrane region" description="Helical" evidence="9">
    <location>
        <begin position="6"/>
        <end position="25"/>
    </location>
</feature>
<dbReference type="PANTHER" id="PTHR32507:SF8">
    <property type="entry name" value="CNH1P"/>
    <property type="match status" value="1"/>
</dbReference>
<dbReference type="RefSeq" id="WP_289830791.1">
    <property type="nucleotide sequence ID" value="NZ_JAUEDK010000026.1"/>
</dbReference>
<dbReference type="PANTHER" id="PTHR32507">
    <property type="entry name" value="NA(+)/H(+) ANTIPORTER 1"/>
    <property type="match status" value="1"/>
</dbReference>
<evidence type="ECO:0000313" key="11">
    <source>
        <dbReference type="EMBL" id="MDN0076138.1"/>
    </source>
</evidence>
<keyword evidence="7" id="KW-0406">Ion transport</keyword>
<keyword evidence="5 9" id="KW-0812">Transmembrane</keyword>
<evidence type="ECO:0000259" key="10">
    <source>
        <dbReference type="Pfam" id="PF00999"/>
    </source>
</evidence>
<comment type="subcellular location">
    <subcellularLocation>
        <location evidence="1">Cell membrane</location>
        <topology evidence="1">Multi-pass membrane protein</topology>
    </subcellularLocation>
</comment>
<feature type="transmembrane region" description="Helical" evidence="9">
    <location>
        <begin position="341"/>
        <end position="360"/>
    </location>
</feature>
<feature type="domain" description="Cation/H+ exchanger transmembrane" evidence="10">
    <location>
        <begin position="16"/>
        <end position="270"/>
    </location>
</feature>
<keyword evidence="2" id="KW-0813">Transport</keyword>
<organism evidence="11 12">
    <name type="scientific">Crenobacter oryzisoli</name>
    <dbReference type="NCBI Taxonomy" id="3056844"/>
    <lineage>
        <taxon>Bacteria</taxon>
        <taxon>Pseudomonadati</taxon>
        <taxon>Pseudomonadota</taxon>
        <taxon>Betaproteobacteria</taxon>
        <taxon>Neisseriales</taxon>
        <taxon>Neisseriaceae</taxon>
        <taxon>Crenobacter</taxon>
    </lineage>
</organism>
<feature type="transmembrane region" description="Helical" evidence="9">
    <location>
        <begin position="98"/>
        <end position="131"/>
    </location>
</feature>
<dbReference type="EMBL" id="JAUEDK010000026">
    <property type="protein sequence ID" value="MDN0076138.1"/>
    <property type="molecule type" value="Genomic_DNA"/>
</dbReference>
<protein>
    <submittedName>
        <fullName evidence="11">Cation:proton antiporter</fullName>
    </submittedName>
</protein>
<proteinExistence type="predicted"/>
<reference evidence="11" key="1">
    <citation type="submission" date="2023-06" db="EMBL/GenBank/DDBJ databases">
        <authorList>
            <person name="Zhang S."/>
        </authorList>
    </citation>
    <scope>NUCLEOTIDE SEQUENCE</scope>
    <source>
        <strain evidence="11">SG2303</strain>
    </source>
</reference>
<feature type="transmembrane region" description="Helical" evidence="9">
    <location>
        <begin position="372"/>
        <end position="390"/>
    </location>
</feature>
<feature type="transmembrane region" description="Helical" evidence="9">
    <location>
        <begin position="56"/>
        <end position="78"/>
    </location>
</feature>
<evidence type="ECO:0000313" key="12">
    <source>
        <dbReference type="Proteomes" id="UP001168540"/>
    </source>
</evidence>
<gene>
    <name evidence="11" type="ORF">QU481_14705</name>
</gene>
<evidence type="ECO:0000256" key="7">
    <source>
        <dbReference type="ARBA" id="ARBA00023065"/>
    </source>
</evidence>
<feature type="transmembrane region" description="Helical" evidence="9">
    <location>
        <begin position="195"/>
        <end position="220"/>
    </location>
</feature>
<dbReference type="Pfam" id="PF00999">
    <property type="entry name" value="Na_H_Exchanger"/>
    <property type="match status" value="1"/>
</dbReference>
<keyword evidence="6 9" id="KW-1133">Transmembrane helix</keyword>
<name>A0ABT7XQS0_9NEIS</name>
<dbReference type="Proteomes" id="UP001168540">
    <property type="component" value="Unassembled WGS sequence"/>
</dbReference>
<evidence type="ECO:0000256" key="6">
    <source>
        <dbReference type="ARBA" id="ARBA00022989"/>
    </source>
</evidence>
<sequence>MTLPFWSLFIGLLLIIMVLLGTLLTRLLLSSAMIYLGIGYVLGPGGLSVINPDPALYAEILESVALVALLISLFTVGLKMGTVPLSDRRWLLPLRLAFLSMTITVGLIAAVGVWGLGLSLGAAVLLGGILAPTDPVLASGLQPESGAKPDRLQFSLAGEGALNDGTAFPFVMLGLHLLGARGSGFGIWHWWLVDVLWATAGGLFIGGAFGTLIGRVVVYLRTRHQLAVGLDEFLSLGLMLLTYGVAQLSLTSGFLAVFAAGLALQRVKEQPRAGATSLGAAQDASGHGYGVLATHSHHASAVMTHAVQGFNEQLEKLAELAIVLLVGAMLPYVILWTAVWWFIPLLFVLLRTLAVSVGLLGEPLTMRLHSMIGWFGIRGIGSVFYLMFAINHDITASLAQELITLTLVTVAVSILVHGVSAGLLMKWHGRR</sequence>
<keyword evidence="4" id="KW-1003">Cell membrane</keyword>
<keyword evidence="3" id="KW-0050">Antiport</keyword>
<evidence type="ECO:0000256" key="8">
    <source>
        <dbReference type="ARBA" id="ARBA00023136"/>
    </source>
</evidence>
<evidence type="ECO:0000256" key="5">
    <source>
        <dbReference type="ARBA" id="ARBA00022692"/>
    </source>
</evidence>
<keyword evidence="8 9" id="KW-0472">Membrane</keyword>
<comment type="caution">
    <text evidence="11">The sequence shown here is derived from an EMBL/GenBank/DDBJ whole genome shotgun (WGS) entry which is preliminary data.</text>
</comment>
<feature type="transmembrane region" description="Helical" evidence="9">
    <location>
        <begin position="240"/>
        <end position="264"/>
    </location>
</feature>
<feature type="transmembrane region" description="Helical" evidence="9">
    <location>
        <begin position="167"/>
        <end position="188"/>
    </location>
</feature>
<evidence type="ECO:0000256" key="1">
    <source>
        <dbReference type="ARBA" id="ARBA00004651"/>
    </source>
</evidence>
<accession>A0ABT7XQS0</accession>
<evidence type="ECO:0000256" key="2">
    <source>
        <dbReference type="ARBA" id="ARBA00022448"/>
    </source>
</evidence>
<feature type="transmembrane region" description="Helical" evidence="9">
    <location>
        <begin position="32"/>
        <end position="50"/>
    </location>
</feature>